<name>A0ABQ2AD68_9BACT</name>
<comment type="similarity">
    <text evidence="7">Belongs to the 3-HAO family.</text>
</comment>
<dbReference type="PANTHER" id="PTHR15497">
    <property type="entry name" value="3-HYDROXYANTHRANILATE 3,4-DIOXYGENASE"/>
    <property type="match status" value="1"/>
</dbReference>
<protein>
    <recommendedName>
        <fullName evidence="7">3-hydroxyanthranilate 3,4-dioxygenase</fullName>
        <ecNumber evidence="7">1.13.11.6</ecNumber>
    </recommendedName>
    <alternativeName>
        <fullName evidence="7">3-hydroxyanthranilate oxygenase</fullName>
        <shortName evidence="7">3-HAO</shortName>
    </alternativeName>
    <alternativeName>
        <fullName evidence="7">3-hydroxyanthranilic acid dioxygenase</fullName>
        <shortName evidence="7">HAD</shortName>
    </alternativeName>
</protein>
<evidence type="ECO:0000256" key="4">
    <source>
        <dbReference type="ARBA" id="ARBA00022964"/>
    </source>
</evidence>
<dbReference type="InterPro" id="IPR014710">
    <property type="entry name" value="RmlC-like_jellyroll"/>
</dbReference>
<dbReference type="InterPro" id="IPR010329">
    <property type="entry name" value="3hydroanth_dOase"/>
</dbReference>
<keyword evidence="4 7" id="KW-0223">Dioxygenase</keyword>
<dbReference type="EMBL" id="BMGY01000033">
    <property type="protein sequence ID" value="GGH88567.1"/>
    <property type="molecule type" value="Genomic_DNA"/>
</dbReference>
<dbReference type="InterPro" id="IPR011051">
    <property type="entry name" value="RmlC_Cupin_sf"/>
</dbReference>
<evidence type="ECO:0000256" key="2">
    <source>
        <dbReference type="ARBA" id="ARBA00022642"/>
    </source>
</evidence>
<evidence type="ECO:0000256" key="6">
    <source>
        <dbReference type="ARBA" id="ARBA00023004"/>
    </source>
</evidence>
<feature type="binding site" evidence="7">
    <location>
        <position position="137"/>
    </location>
    <ligand>
        <name>Fe cation</name>
        <dbReference type="ChEBI" id="CHEBI:24875"/>
        <label>2</label>
    </ligand>
</feature>
<dbReference type="NCBIfam" id="TIGR03037">
    <property type="entry name" value="anthran_nbaC"/>
    <property type="match status" value="1"/>
</dbReference>
<evidence type="ECO:0000256" key="1">
    <source>
        <dbReference type="ARBA" id="ARBA00002752"/>
    </source>
</evidence>
<dbReference type="Gene3D" id="2.60.120.10">
    <property type="entry name" value="Jelly Rolls"/>
    <property type="match status" value="1"/>
</dbReference>
<comment type="cofactor">
    <cofactor evidence="7">
        <name>Fe(2+)</name>
        <dbReference type="ChEBI" id="CHEBI:29033"/>
    </cofactor>
    <text evidence="7">Binds 2 Fe(2+) ions per subunit.</text>
</comment>
<feature type="binding site" evidence="7">
    <location>
        <position position="70"/>
    </location>
    <ligand>
        <name>substrate</name>
    </ligand>
</feature>
<organism evidence="8 9">
    <name type="scientific">Hymenobacter frigidus</name>
    <dbReference type="NCBI Taxonomy" id="1524095"/>
    <lineage>
        <taxon>Bacteria</taxon>
        <taxon>Pseudomonadati</taxon>
        <taxon>Bacteroidota</taxon>
        <taxon>Cytophagia</taxon>
        <taxon>Cytophagales</taxon>
        <taxon>Hymenobacteraceae</taxon>
        <taxon>Hymenobacter</taxon>
    </lineage>
</organism>
<feature type="binding site" evidence="7">
    <location>
        <position position="108"/>
    </location>
    <ligand>
        <name>Fe cation</name>
        <dbReference type="ChEBI" id="CHEBI:24875"/>
        <label>1</label>
        <note>catalytic</note>
    </ligand>
</feature>
<feature type="binding site" evidence="7">
    <location>
        <position position="177"/>
    </location>
    <ligand>
        <name>Fe cation</name>
        <dbReference type="ChEBI" id="CHEBI:24875"/>
        <label>2</label>
    </ligand>
</feature>
<dbReference type="Proteomes" id="UP000637774">
    <property type="component" value="Unassembled WGS sequence"/>
</dbReference>
<feature type="binding site" evidence="7">
    <location>
        <position position="64"/>
    </location>
    <ligand>
        <name>Fe cation</name>
        <dbReference type="ChEBI" id="CHEBI:24875"/>
        <label>1</label>
        <note>catalytic</note>
    </ligand>
</feature>
<feature type="binding site" evidence="7">
    <location>
        <position position="140"/>
    </location>
    <ligand>
        <name>Fe cation</name>
        <dbReference type="ChEBI" id="CHEBI:24875"/>
        <label>2</label>
    </ligand>
</feature>
<feature type="binding site" evidence="7">
    <location>
        <position position="122"/>
    </location>
    <ligand>
        <name>substrate</name>
    </ligand>
</feature>
<sequence>MAIFEKSSLTPAPPMLARPFNIQQWIDEHRHLLKPPVGNQQVFKDNQDFIVMVVGGPNARKDYHVDAGEELFWQIEGTMTVKIMENGQPVDINIGPGEMFLLPPYVPHSPRRPAGTVGMVLERYRTTEEPDGFQWYCENCGHKLHEEFALITDIVAQLPPIMNKFWASEALRTCQNCGTYMDAPAAVPAAE</sequence>
<evidence type="ECO:0000256" key="7">
    <source>
        <dbReference type="HAMAP-Rule" id="MF_00825"/>
    </source>
</evidence>
<keyword evidence="5 7" id="KW-0560">Oxidoreductase</keyword>
<keyword evidence="2 7" id="KW-0662">Pyridine nucleotide biosynthesis</keyword>
<feature type="binding site" evidence="7">
    <location>
        <position position="174"/>
    </location>
    <ligand>
        <name>Fe cation</name>
        <dbReference type="ChEBI" id="CHEBI:24875"/>
        <label>2</label>
    </ligand>
</feature>
<evidence type="ECO:0000256" key="3">
    <source>
        <dbReference type="ARBA" id="ARBA00022723"/>
    </source>
</evidence>
<comment type="catalytic activity">
    <reaction evidence="7">
        <text>3-hydroxyanthranilate + O2 = (2Z,4Z)-2-amino-3-carboxymuconate 6-semialdehyde</text>
        <dbReference type="Rhea" id="RHEA:17953"/>
        <dbReference type="ChEBI" id="CHEBI:15379"/>
        <dbReference type="ChEBI" id="CHEBI:36559"/>
        <dbReference type="ChEBI" id="CHEBI:77612"/>
        <dbReference type="EC" id="1.13.11.6"/>
    </reaction>
</comment>
<dbReference type="PANTHER" id="PTHR15497:SF1">
    <property type="entry name" value="3-HYDROXYANTHRANILATE 3,4-DIOXYGENASE"/>
    <property type="match status" value="1"/>
</dbReference>
<dbReference type="NCBIfam" id="NF009763">
    <property type="entry name" value="PRK13264.1"/>
    <property type="match status" value="1"/>
</dbReference>
<gene>
    <name evidence="7 8" type="primary">nbaC</name>
    <name evidence="8" type="ORF">GCM10011495_30130</name>
</gene>
<comment type="function">
    <text evidence="1 7">Catalyzes the oxidative ring opening of 3-hydroxyanthranilate to 2-amino-3-carboxymuconate semialdehyde, which spontaneously cyclizes to quinolinate.</text>
</comment>
<accession>A0ABQ2AD68</accession>
<comment type="pathway">
    <text evidence="7">Cofactor biosynthesis; NAD(+) biosynthesis; quinolinate from L-kynurenine: step 3/3.</text>
</comment>
<dbReference type="EC" id="1.13.11.6" evidence="7"/>
<proteinExistence type="inferred from homology"/>
<dbReference type="HAMAP" id="MF_00825">
    <property type="entry name" value="3_HAO"/>
    <property type="match status" value="1"/>
</dbReference>
<dbReference type="CDD" id="cd06123">
    <property type="entry name" value="cupin_HAO"/>
    <property type="match status" value="1"/>
</dbReference>
<keyword evidence="9" id="KW-1185">Reference proteome</keyword>
<reference evidence="9" key="1">
    <citation type="journal article" date="2019" name="Int. J. Syst. Evol. Microbiol.">
        <title>The Global Catalogue of Microorganisms (GCM) 10K type strain sequencing project: providing services to taxonomists for standard genome sequencing and annotation.</title>
        <authorList>
            <consortium name="The Broad Institute Genomics Platform"/>
            <consortium name="The Broad Institute Genome Sequencing Center for Infectious Disease"/>
            <person name="Wu L."/>
            <person name="Ma J."/>
        </authorList>
    </citation>
    <scope>NUCLEOTIDE SEQUENCE [LARGE SCALE GENOMIC DNA]</scope>
    <source>
        <strain evidence="9">CGMCC 1.14966</strain>
    </source>
</reference>
<evidence type="ECO:0000313" key="8">
    <source>
        <dbReference type="EMBL" id="GGH88567.1"/>
    </source>
</evidence>
<evidence type="ECO:0000313" key="9">
    <source>
        <dbReference type="Proteomes" id="UP000637774"/>
    </source>
</evidence>
<dbReference type="SUPFAM" id="SSF51182">
    <property type="entry name" value="RmlC-like cupins"/>
    <property type="match status" value="1"/>
</dbReference>
<keyword evidence="3 7" id="KW-0479">Metal-binding</keyword>
<keyword evidence="6 7" id="KW-0408">Iron</keyword>
<comment type="caution">
    <text evidence="8">The sequence shown here is derived from an EMBL/GenBank/DDBJ whole genome shotgun (WGS) entry which is preliminary data.</text>
</comment>
<feature type="binding site" evidence="7">
    <location>
        <position position="60"/>
    </location>
    <ligand>
        <name>O2</name>
        <dbReference type="ChEBI" id="CHEBI:15379"/>
    </ligand>
</feature>
<feature type="binding site" evidence="7">
    <location>
        <position position="70"/>
    </location>
    <ligand>
        <name>Fe cation</name>
        <dbReference type="ChEBI" id="CHEBI:24875"/>
        <label>1</label>
        <note>catalytic</note>
    </ligand>
</feature>
<evidence type="ECO:0000256" key="5">
    <source>
        <dbReference type="ARBA" id="ARBA00023002"/>
    </source>
</evidence>
<feature type="binding site" evidence="7">
    <location>
        <position position="112"/>
    </location>
    <ligand>
        <name>substrate</name>
    </ligand>
</feature>
<dbReference type="Pfam" id="PF06052">
    <property type="entry name" value="3-HAO"/>
    <property type="match status" value="1"/>
</dbReference>